<keyword evidence="3" id="KW-1185">Reference proteome</keyword>
<sequence>MNAHSPSAAAAAGSTVHLLGTLVTFRALAADTEGTFSLVEAVTAPGQGTPPHRQRDDAEAFYVLEGSFEFMLDGSTVTSGPGAFHYVPRGMPHGFRNTGSTPAKMLIINLPGGLHENFFREAGDAVADATQFPPMAPPDIPRLVAAAGRYGIEMLPPA</sequence>
<comment type="caution">
    <text evidence="2">The sequence shown here is derived from an EMBL/GenBank/DDBJ whole genome shotgun (WGS) entry which is preliminary data.</text>
</comment>
<dbReference type="PANTHER" id="PTHR36440">
    <property type="entry name" value="PUTATIVE (AFU_ORTHOLOGUE AFUA_8G07350)-RELATED"/>
    <property type="match status" value="1"/>
</dbReference>
<evidence type="ECO:0000259" key="1">
    <source>
        <dbReference type="Pfam" id="PF07883"/>
    </source>
</evidence>
<dbReference type="Proteomes" id="UP001223743">
    <property type="component" value="Unassembled WGS sequence"/>
</dbReference>
<dbReference type="EMBL" id="JAUSWJ010000001">
    <property type="protein sequence ID" value="MDQ0515793.1"/>
    <property type="molecule type" value="Genomic_DNA"/>
</dbReference>
<evidence type="ECO:0000313" key="2">
    <source>
        <dbReference type="EMBL" id="MDQ0515793.1"/>
    </source>
</evidence>
<accession>A0ABU0M4D1</accession>
<feature type="domain" description="Cupin type-2" evidence="1">
    <location>
        <begin position="43"/>
        <end position="108"/>
    </location>
</feature>
<dbReference type="PANTHER" id="PTHR36440:SF1">
    <property type="entry name" value="PUTATIVE (AFU_ORTHOLOGUE AFUA_8G07350)-RELATED"/>
    <property type="match status" value="1"/>
</dbReference>
<protein>
    <submittedName>
        <fullName evidence="2">Quercetin dioxygenase-like cupin family protein</fullName>
    </submittedName>
</protein>
<organism evidence="2 3">
    <name type="scientific">Kaistia geumhonensis</name>
    <dbReference type="NCBI Taxonomy" id="410839"/>
    <lineage>
        <taxon>Bacteria</taxon>
        <taxon>Pseudomonadati</taxon>
        <taxon>Pseudomonadota</taxon>
        <taxon>Alphaproteobacteria</taxon>
        <taxon>Hyphomicrobiales</taxon>
        <taxon>Kaistiaceae</taxon>
        <taxon>Kaistia</taxon>
    </lineage>
</organism>
<reference evidence="2 3" key="1">
    <citation type="submission" date="2023-07" db="EMBL/GenBank/DDBJ databases">
        <title>Genomic Encyclopedia of Type Strains, Phase IV (KMG-IV): sequencing the most valuable type-strain genomes for metagenomic binning, comparative biology and taxonomic classification.</title>
        <authorList>
            <person name="Goeker M."/>
        </authorList>
    </citation>
    <scope>NUCLEOTIDE SEQUENCE [LARGE SCALE GENOMIC DNA]</scope>
    <source>
        <strain evidence="2 3">B1-1</strain>
    </source>
</reference>
<dbReference type="SUPFAM" id="SSF51182">
    <property type="entry name" value="RmlC-like cupins"/>
    <property type="match status" value="1"/>
</dbReference>
<dbReference type="RefSeq" id="WP_266280479.1">
    <property type="nucleotide sequence ID" value="NZ_JAPKNF010000001.1"/>
</dbReference>
<dbReference type="InterPro" id="IPR053146">
    <property type="entry name" value="QDO-like"/>
</dbReference>
<dbReference type="Gene3D" id="2.60.120.10">
    <property type="entry name" value="Jelly Rolls"/>
    <property type="match status" value="1"/>
</dbReference>
<dbReference type="InterPro" id="IPR011051">
    <property type="entry name" value="RmlC_Cupin_sf"/>
</dbReference>
<name>A0ABU0M4D1_9HYPH</name>
<dbReference type="InterPro" id="IPR014710">
    <property type="entry name" value="RmlC-like_jellyroll"/>
</dbReference>
<dbReference type="InterPro" id="IPR013096">
    <property type="entry name" value="Cupin_2"/>
</dbReference>
<gene>
    <name evidence="2" type="ORF">QO015_001406</name>
</gene>
<evidence type="ECO:0000313" key="3">
    <source>
        <dbReference type="Proteomes" id="UP001223743"/>
    </source>
</evidence>
<dbReference type="Pfam" id="PF07883">
    <property type="entry name" value="Cupin_2"/>
    <property type="match status" value="1"/>
</dbReference>
<proteinExistence type="predicted"/>